<dbReference type="Pfam" id="PF13365">
    <property type="entry name" value="Trypsin_2"/>
    <property type="match status" value="1"/>
</dbReference>
<keyword evidence="5" id="KW-1185">Reference proteome</keyword>
<dbReference type="Gene3D" id="2.40.10.10">
    <property type="entry name" value="Trypsin-like serine proteases"/>
    <property type="match status" value="2"/>
</dbReference>
<sequence length="297" mass="30911">MGMLLGRDPGVKHRATRSAEGGWTCRGRAPRVFPMRIARLPIPVALAAVSLALGAQPAAAADPWAAGPVSTVGKLIWDAGGGRLGLCSGAVVEAPNGSVVATAAHCVRSQEQPEPPDEVWFVPGYDHGIDSYREDGWRVAAFHTPEGWDVTRGTTEILPHDYAFLTVGEKEGRTLQEAHGANRLAFEPVAEGAEVAVLGYPAAGPYDGESLYHCAGLTDVLTEGEAQRPNLGGLMLEGCDLTAGSSGGPWVREWAADGQSGTVVAVMSVGSGEGMVVGRPFPREARALLETAGAPGR</sequence>
<evidence type="ECO:0000313" key="5">
    <source>
        <dbReference type="Proteomes" id="UP000268652"/>
    </source>
</evidence>
<dbReference type="SUPFAM" id="SSF50494">
    <property type="entry name" value="Trypsin-like serine proteases"/>
    <property type="match status" value="1"/>
</dbReference>
<protein>
    <recommendedName>
        <fullName evidence="7">Peptidase S1 domain-containing protein</fullName>
    </recommendedName>
</protein>
<keyword evidence="1" id="KW-0732">Signal</keyword>
<proteinExistence type="predicted"/>
<dbReference type="Proteomes" id="UP000275024">
    <property type="component" value="Unassembled WGS sequence"/>
</dbReference>
<feature type="region of interest" description="Disordered" evidence="2">
    <location>
        <begin position="1"/>
        <end position="21"/>
    </location>
</feature>
<accession>A0A3A9WFC2</accession>
<evidence type="ECO:0000313" key="4">
    <source>
        <dbReference type="EMBL" id="RKN26501.1"/>
    </source>
</evidence>
<dbReference type="EMBL" id="RBDX01000003">
    <property type="protein sequence ID" value="RKN11480.1"/>
    <property type="molecule type" value="Genomic_DNA"/>
</dbReference>
<reference evidence="5 6" key="1">
    <citation type="submission" date="2018-09" db="EMBL/GenBank/DDBJ databases">
        <title>Streptomyces sp. nov. DS1-2, an endophytic actinomycete isolated from roots of Dendrobium scabrilingue.</title>
        <authorList>
            <person name="Kuncharoen N."/>
            <person name="Kudo T."/>
            <person name="Ohkuma M."/>
            <person name="Yuki M."/>
            <person name="Tanasupawat S."/>
        </authorList>
    </citation>
    <scope>NUCLEOTIDE SEQUENCE [LARGE SCALE GENOMIC DNA]</scope>
    <source>
        <strain evidence="3 6">AZ1-7</strain>
        <strain evidence="4 5">DS1-2</strain>
    </source>
</reference>
<evidence type="ECO:0000313" key="6">
    <source>
        <dbReference type="Proteomes" id="UP000275024"/>
    </source>
</evidence>
<gene>
    <name evidence="4" type="ORF">D7318_03715</name>
    <name evidence="3" type="ORF">D7319_05945</name>
</gene>
<evidence type="ECO:0000256" key="1">
    <source>
        <dbReference type="ARBA" id="ARBA00022729"/>
    </source>
</evidence>
<evidence type="ECO:0008006" key="7">
    <source>
        <dbReference type="Google" id="ProtNLM"/>
    </source>
</evidence>
<dbReference type="InterPro" id="IPR043504">
    <property type="entry name" value="Peptidase_S1_PA_chymotrypsin"/>
</dbReference>
<name>A0A3A9WFC2_9ACTN</name>
<dbReference type="Proteomes" id="UP000268652">
    <property type="component" value="Unassembled WGS sequence"/>
</dbReference>
<dbReference type="EMBL" id="RBDY01000002">
    <property type="protein sequence ID" value="RKN26501.1"/>
    <property type="molecule type" value="Genomic_DNA"/>
</dbReference>
<dbReference type="PANTHER" id="PTHR15462">
    <property type="entry name" value="SERINE PROTEASE"/>
    <property type="match status" value="1"/>
</dbReference>
<evidence type="ECO:0000313" key="3">
    <source>
        <dbReference type="EMBL" id="RKN11480.1"/>
    </source>
</evidence>
<comment type="caution">
    <text evidence="3">The sequence shown here is derived from an EMBL/GenBank/DDBJ whole genome shotgun (WGS) entry which is preliminary data.</text>
</comment>
<dbReference type="AlphaFoldDB" id="A0A3A9WFC2"/>
<dbReference type="InterPro" id="IPR050966">
    <property type="entry name" value="Glutamyl_endopeptidase"/>
</dbReference>
<dbReference type="InterPro" id="IPR009003">
    <property type="entry name" value="Peptidase_S1_PA"/>
</dbReference>
<dbReference type="OrthoDB" id="5121599at2"/>
<evidence type="ECO:0000256" key="2">
    <source>
        <dbReference type="SAM" id="MobiDB-lite"/>
    </source>
</evidence>
<organism evidence="3 6">
    <name type="scientific">Streptomyces radicis</name>
    <dbReference type="NCBI Taxonomy" id="1750517"/>
    <lineage>
        <taxon>Bacteria</taxon>
        <taxon>Bacillati</taxon>
        <taxon>Actinomycetota</taxon>
        <taxon>Actinomycetes</taxon>
        <taxon>Kitasatosporales</taxon>
        <taxon>Streptomycetaceae</taxon>
        <taxon>Streptomyces</taxon>
    </lineage>
</organism>